<protein>
    <submittedName>
        <fullName evidence="2">Flp family type IVb pilin</fullName>
    </submittedName>
</protein>
<keyword evidence="3" id="KW-1185">Reference proteome</keyword>
<feature type="transmembrane region" description="Helical" evidence="1">
    <location>
        <begin position="21"/>
        <end position="39"/>
    </location>
</feature>
<gene>
    <name evidence="2" type="ORF">PSQ19_11255</name>
</gene>
<dbReference type="EMBL" id="CP118246">
    <property type="protein sequence ID" value="WDR01395.1"/>
    <property type="molecule type" value="Genomic_DNA"/>
</dbReference>
<accession>A0ABY7YKA2</accession>
<name>A0ABY7YKA2_9HYPH</name>
<dbReference type="RefSeq" id="WP_282217806.1">
    <property type="nucleotide sequence ID" value="NZ_CP118246.1"/>
</dbReference>
<keyword evidence="1" id="KW-0472">Membrane</keyword>
<dbReference type="Pfam" id="PF04964">
    <property type="entry name" value="Flp_Fap"/>
    <property type="match status" value="1"/>
</dbReference>
<dbReference type="Proteomes" id="UP001220530">
    <property type="component" value="Chromosome"/>
</dbReference>
<evidence type="ECO:0000313" key="3">
    <source>
        <dbReference type="Proteomes" id="UP001220530"/>
    </source>
</evidence>
<reference evidence="2 3" key="1">
    <citation type="submission" date="2023-02" db="EMBL/GenBank/DDBJ databases">
        <title>Devosia algicola sp. nov., isolated from the phycosphere of marine algae.</title>
        <authorList>
            <person name="Kim J.M."/>
            <person name="Lee J.K."/>
            <person name="Choi B.J."/>
            <person name="Bayburt H."/>
            <person name="Jeon C.O."/>
        </authorList>
    </citation>
    <scope>NUCLEOTIDE SEQUENCE [LARGE SCALE GENOMIC DNA]</scope>
    <source>
        <strain evidence="2 3">G20-9</strain>
    </source>
</reference>
<dbReference type="InterPro" id="IPR007047">
    <property type="entry name" value="Flp_Fap"/>
</dbReference>
<proteinExistence type="predicted"/>
<sequence>MLAAQLERFGSDEAGATAIEYGLISALIAVALIASFSLLGNNVTNLFGYGVQGPGNVMADATSSLP</sequence>
<keyword evidence="1" id="KW-1133">Transmembrane helix</keyword>
<keyword evidence="1" id="KW-0812">Transmembrane</keyword>
<evidence type="ECO:0000256" key="1">
    <source>
        <dbReference type="SAM" id="Phobius"/>
    </source>
</evidence>
<evidence type="ECO:0000313" key="2">
    <source>
        <dbReference type="EMBL" id="WDR01395.1"/>
    </source>
</evidence>
<organism evidence="2 3">
    <name type="scientific">Devosia algicola</name>
    <dbReference type="NCBI Taxonomy" id="3026418"/>
    <lineage>
        <taxon>Bacteria</taxon>
        <taxon>Pseudomonadati</taxon>
        <taxon>Pseudomonadota</taxon>
        <taxon>Alphaproteobacteria</taxon>
        <taxon>Hyphomicrobiales</taxon>
        <taxon>Devosiaceae</taxon>
        <taxon>Devosia</taxon>
    </lineage>
</organism>